<feature type="region of interest" description="Disordered" evidence="1">
    <location>
        <begin position="40"/>
        <end position="59"/>
    </location>
</feature>
<dbReference type="EMBL" id="VEVO01000004">
    <property type="protein sequence ID" value="KAF0042812.1"/>
    <property type="molecule type" value="Genomic_DNA"/>
</dbReference>
<comment type="caution">
    <text evidence="2">The sequence shown here is derived from an EMBL/GenBank/DDBJ whole genome shotgun (WGS) entry which is preliminary data.</text>
</comment>
<proteinExistence type="predicted"/>
<evidence type="ECO:0000313" key="2">
    <source>
        <dbReference type="EMBL" id="KAF0042812.1"/>
    </source>
</evidence>
<organism evidence="2 3">
    <name type="scientific">Scophthalmus maximus</name>
    <name type="common">Turbot</name>
    <name type="synonym">Psetta maxima</name>
    <dbReference type="NCBI Taxonomy" id="52904"/>
    <lineage>
        <taxon>Eukaryota</taxon>
        <taxon>Metazoa</taxon>
        <taxon>Chordata</taxon>
        <taxon>Craniata</taxon>
        <taxon>Vertebrata</taxon>
        <taxon>Euteleostomi</taxon>
        <taxon>Actinopterygii</taxon>
        <taxon>Neopterygii</taxon>
        <taxon>Teleostei</taxon>
        <taxon>Neoteleostei</taxon>
        <taxon>Acanthomorphata</taxon>
        <taxon>Carangaria</taxon>
        <taxon>Pleuronectiformes</taxon>
        <taxon>Pleuronectoidei</taxon>
        <taxon>Scophthalmidae</taxon>
        <taxon>Scophthalmus</taxon>
    </lineage>
</organism>
<evidence type="ECO:0000313" key="3">
    <source>
        <dbReference type="Proteomes" id="UP000438429"/>
    </source>
</evidence>
<name>A0A6A4TLD8_SCOMX</name>
<evidence type="ECO:0000256" key="1">
    <source>
        <dbReference type="SAM" id="MobiDB-lite"/>
    </source>
</evidence>
<reference evidence="2 3" key="1">
    <citation type="submission" date="2019-06" db="EMBL/GenBank/DDBJ databases">
        <title>Draft genomes of female and male turbot (Scophthalmus maximus).</title>
        <authorList>
            <person name="Xu H."/>
            <person name="Xu X.-W."/>
            <person name="Shao C."/>
            <person name="Chen S."/>
        </authorList>
    </citation>
    <scope>NUCLEOTIDE SEQUENCE [LARGE SCALE GENOMIC DNA]</scope>
    <source>
        <strain evidence="2">Ysfricsl-2016a</strain>
        <tissue evidence="2">Blood</tissue>
    </source>
</reference>
<dbReference type="AlphaFoldDB" id="A0A6A4TLD8"/>
<protein>
    <submittedName>
        <fullName evidence="2">Uncharacterized protein</fullName>
    </submittedName>
</protein>
<gene>
    <name evidence="2" type="ORF">F2P81_004149</name>
</gene>
<accession>A0A6A4TLD8</accession>
<sequence length="79" mass="8739">MGRSFAIVRQLRNKQTSDWTCRSTVSIVLALKQICRTAPVEKTTSPQNAINPPDTDLVNASADVSFTHTDTTNKHSPLR</sequence>
<dbReference type="Proteomes" id="UP000438429">
    <property type="component" value="Unassembled WGS sequence"/>
</dbReference>